<dbReference type="EMBL" id="JACAZH010000003">
    <property type="protein sequence ID" value="KAF7373456.1"/>
    <property type="molecule type" value="Genomic_DNA"/>
</dbReference>
<gene>
    <name evidence="2" type="ORF">MSAN_00555300</name>
</gene>
<organism evidence="2 3">
    <name type="scientific">Mycena sanguinolenta</name>
    <dbReference type="NCBI Taxonomy" id="230812"/>
    <lineage>
        <taxon>Eukaryota</taxon>
        <taxon>Fungi</taxon>
        <taxon>Dikarya</taxon>
        <taxon>Basidiomycota</taxon>
        <taxon>Agaricomycotina</taxon>
        <taxon>Agaricomycetes</taxon>
        <taxon>Agaricomycetidae</taxon>
        <taxon>Agaricales</taxon>
        <taxon>Marasmiineae</taxon>
        <taxon>Mycenaceae</taxon>
        <taxon>Mycena</taxon>
    </lineage>
</organism>
<feature type="compositionally biased region" description="Acidic residues" evidence="1">
    <location>
        <begin position="154"/>
        <end position="163"/>
    </location>
</feature>
<feature type="compositionally biased region" description="Acidic residues" evidence="1">
    <location>
        <begin position="8"/>
        <end position="32"/>
    </location>
</feature>
<feature type="region of interest" description="Disordered" evidence="1">
    <location>
        <begin position="1"/>
        <end position="220"/>
    </location>
</feature>
<feature type="compositionally biased region" description="Basic and acidic residues" evidence="1">
    <location>
        <begin position="93"/>
        <end position="102"/>
    </location>
</feature>
<accession>A0A8H6ZAQ9</accession>
<dbReference type="OrthoDB" id="3058016at2759"/>
<evidence type="ECO:0000313" key="2">
    <source>
        <dbReference type="EMBL" id="KAF7373456.1"/>
    </source>
</evidence>
<sequence length="1291" mass="145390">MAKRCRDEDEDEYVPTDEDVDHDEDEEEEEEEEPKRRVEKRANIATRKPGKRTDSPMRDGDEDESEDEENEDEEAEELPKKQYAFRRSITKTQSKEAETYAHDEEDDEDAEEHEHDEEEDKEEDEEQHPWPRKQGPSAVKNKGNQPDAHRRAQDDEDEEEDNQDTPPPPKRRKLNTGASGNKSASKKPEERLDTRPLYQKKSADDRKKKRATPSHKEALEAKRLATAVEWHEPTAEFLLENTCELLLQRSKFQQLLDECPRNATENEIRRTLRSIFDLACEFDHVVRASPSHGFWLVFNRLTFPTLRFLIALAHGLTLSDIDAAVAAGVLEHSAPNDLTPCPYAAANYLLANPGDAPYAVLRLAELGATRDVTEKLLHEAFDPLGHKPTIDRCVKELGEEYSLTAVPDPQITTYAGTSADTQPVYRHLHDHKRARDGKLPTHLGGWIVVNDAHTEWKCYRIRELCLPKSSGVRTDPVAAMCEQFTVAIQLGRDLNSAVGGWFRLFDPPPEIAAILAKIPTPIYGSSITSACRQGSDIVRAYYGAERNHVGSRICDDSYATAVKNVADATRSNGDTIPFLRIMKDLTEEALTGPRSFWEADAGKGPQLYRHLLRLLNPHIPEAGDLPEAVIASDVGPTIDLYRLVAGTRHFWVHALGTSTLLVALKPIIVSTNSNAVFTTVAEGYLRLVWQGIPESVADEILSGQLPSNVAQYLPSAHDDPFWHPVSTDGVFLENIGGLIIGRYGADDHNLAIIIPNLHPGVSKYRARESILVETIITLVCAIESVALAHVQERHDRGVFVPRHDATSLRSYLIDLRTGIEADLVQKGLRVELDKVKSEYRRLAEVPRHLEKMLFPIRKRRSPLSRADPYEIPGITRASAPGAPRLEQYAFIKSYLEDLFETGLVQRAHNIIPSHFRTNFQFDEFRKWLLNLREGVRISCSARVWGNSPEARANQLRSHEAFAKNTAAHSAGGQATAAKWKERDEFYAIPSNRLRKIIEDTADLIKTPPPKRRTGGSLALADTHRWCFCETCEELLIASKEDYKHSCQGAPAVYFREGMFPTQQSIVYPHDILANPDLAPLVSHSADLVTEIDVQTIFKSPKNRKIALEVIPDLDFSELQGSIWAAKDNENMKDKTITTLHVAMALDRCAESLSQCPAHLLPKTAGDKAKAWAYDSDKWLGGSKPIFVMRCEFGHFEAMEKYKGRYFDHPCAGTEARRPVDPKTNRRIPGTCAKGGDRDCGTQQSHEVRSIRDLPPEHIRRVIYTKLVVDLQPERIIKRRKPRNNKTKTGAV</sequence>
<feature type="compositionally biased region" description="Basic and acidic residues" evidence="1">
    <location>
        <begin position="33"/>
        <end position="42"/>
    </location>
</feature>
<proteinExistence type="predicted"/>
<feature type="compositionally biased region" description="Acidic residues" evidence="1">
    <location>
        <begin position="103"/>
        <end position="126"/>
    </location>
</feature>
<evidence type="ECO:0000313" key="3">
    <source>
        <dbReference type="Proteomes" id="UP000623467"/>
    </source>
</evidence>
<protein>
    <submittedName>
        <fullName evidence="2">Uncharacterized protein</fullName>
    </submittedName>
</protein>
<comment type="caution">
    <text evidence="2">The sequence shown here is derived from an EMBL/GenBank/DDBJ whole genome shotgun (WGS) entry which is preliminary data.</text>
</comment>
<name>A0A8H6ZAQ9_9AGAR</name>
<feature type="compositionally biased region" description="Basic and acidic residues" evidence="1">
    <location>
        <begin position="1234"/>
        <end position="1244"/>
    </location>
</feature>
<feature type="compositionally biased region" description="Acidic residues" evidence="1">
    <location>
        <begin position="60"/>
        <end position="76"/>
    </location>
</feature>
<feature type="region of interest" description="Disordered" evidence="1">
    <location>
        <begin position="1216"/>
        <end position="1244"/>
    </location>
</feature>
<reference evidence="2" key="1">
    <citation type="submission" date="2020-05" db="EMBL/GenBank/DDBJ databases">
        <title>Mycena genomes resolve the evolution of fungal bioluminescence.</title>
        <authorList>
            <person name="Tsai I.J."/>
        </authorList>
    </citation>
    <scope>NUCLEOTIDE SEQUENCE</scope>
    <source>
        <strain evidence="2">160909Yilan</strain>
    </source>
</reference>
<evidence type="ECO:0000256" key="1">
    <source>
        <dbReference type="SAM" id="MobiDB-lite"/>
    </source>
</evidence>
<dbReference type="Proteomes" id="UP000623467">
    <property type="component" value="Unassembled WGS sequence"/>
</dbReference>
<keyword evidence="3" id="KW-1185">Reference proteome</keyword>